<name>A0A1I6FTS0_9FLAO</name>
<evidence type="ECO:0000313" key="1">
    <source>
        <dbReference type="EMBL" id="SFR33329.1"/>
    </source>
</evidence>
<dbReference type="OrthoDB" id="594984at2"/>
<reference evidence="1 2" key="1">
    <citation type="submission" date="2016-10" db="EMBL/GenBank/DDBJ databases">
        <authorList>
            <person name="de Groot N.N."/>
        </authorList>
    </citation>
    <scope>NUCLEOTIDE SEQUENCE [LARGE SCALE GENOMIC DNA]</scope>
    <source>
        <strain evidence="1 2">DSM 21019</strain>
    </source>
</reference>
<sequence length="139" mass="15745">MRKVGIWIDRKNAHLVFLTPKGEVMHTVESELEFFRPKGGSGTPNARWGPQDVVQDSKYLERHKHQMKQYFSEVVKHLKAGDSIVLFGPADTAALLRTELETNHHDLAAGITSVHKADSMTDNQVKAWVRDYFATSDVE</sequence>
<dbReference type="STRING" id="400055.SAMN04490243_0654"/>
<dbReference type="Proteomes" id="UP000199534">
    <property type="component" value="Unassembled WGS sequence"/>
</dbReference>
<protein>
    <recommendedName>
        <fullName evidence="3">Protein required for attachment to host cells</fullName>
    </recommendedName>
</protein>
<accession>A0A1I6FTS0</accession>
<dbReference type="SUPFAM" id="SSF53137">
    <property type="entry name" value="Translational machinery components"/>
    <property type="match status" value="1"/>
</dbReference>
<evidence type="ECO:0008006" key="3">
    <source>
        <dbReference type="Google" id="ProtNLM"/>
    </source>
</evidence>
<organism evidence="1 2">
    <name type="scientific">Robiginitalea myxolifaciens</name>
    <dbReference type="NCBI Taxonomy" id="400055"/>
    <lineage>
        <taxon>Bacteria</taxon>
        <taxon>Pseudomonadati</taxon>
        <taxon>Bacteroidota</taxon>
        <taxon>Flavobacteriia</taxon>
        <taxon>Flavobacteriales</taxon>
        <taxon>Flavobacteriaceae</taxon>
        <taxon>Robiginitalea</taxon>
    </lineage>
</organism>
<proteinExistence type="predicted"/>
<keyword evidence="2" id="KW-1185">Reference proteome</keyword>
<dbReference type="AlphaFoldDB" id="A0A1I6FTS0"/>
<dbReference type="EMBL" id="FOYQ01000001">
    <property type="protein sequence ID" value="SFR33329.1"/>
    <property type="molecule type" value="Genomic_DNA"/>
</dbReference>
<dbReference type="RefSeq" id="WP_092980647.1">
    <property type="nucleotide sequence ID" value="NZ_FOYQ01000001.1"/>
</dbReference>
<evidence type="ECO:0000313" key="2">
    <source>
        <dbReference type="Proteomes" id="UP000199534"/>
    </source>
</evidence>
<gene>
    <name evidence="1" type="ORF">SAMN04490243_0654</name>
</gene>